<comment type="caution">
    <text evidence="2">The sequence shown here is derived from an EMBL/GenBank/DDBJ whole genome shotgun (WGS) entry which is preliminary data.</text>
</comment>
<evidence type="ECO:0000313" key="3">
    <source>
        <dbReference type="Proteomes" id="UP000018721"/>
    </source>
</evidence>
<proteinExistence type="predicted"/>
<evidence type="ECO:0000256" key="1">
    <source>
        <dbReference type="SAM" id="MobiDB-lite"/>
    </source>
</evidence>
<gene>
    <name evidence="2" type="ORF">F443_04840</name>
</gene>
<organism evidence="2 3">
    <name type="scientific">Phytophthora nicotianae P1569</name>
    <dbReference type="NCBI Taxonomy" id="1317065"/>
    <lineage>
        <taxon>Eukaryota</taxon>
        <taxon>Sar</taxon>
        <taxon>Stramenopiles</taxon>
        <taxon>Oomycota</taxon>
        <taxon>Peronosporomycetes</taxon>
        <taxon>Peronosporales</taxon>
        <taxon>Peronosporaceae</taxon>
        <taxon>Phytophthora</taxon>
    </lineage>
</organism>
<name>V9FKD4_PHYNI</name>
<accession>V9FKD4</accession>
<dbReference type="Proteomes" id="UP000018721">
    <property type="component" value="Unassembled WGS sequence"/>
</dbReference>
<reference evidence="2 3" key="1">
    <citation type="submission" date="2013-11" db="EMBL/GenBank/DDBJ databases">
        <title>The Genome Sequence of Phytophthora parasitica P1569.</title>
        <authorList>
            <consortium name="The Broad Institute Genomics Platform"/>
            <person name="Russ C."/>
            <person name="Tyler B."/>
            <person name="Panabieres F."/>
            <person name="Shan W."/>
            <person name="Tripathy S."/>
            <person name="Grunwald N."/>
            <person name="Machado M."/>
            <person name="Johnson C.S."/>
            <person name="Arredondo F."/>
            <person name="Hong C."/>
            <person name="Coffey M."/>
            <person name="Young S.K."/>
            <person name="Zeng Q."/>
            <person name="Gargeya S."/>
            <person name="Fitzgerald M."/>
            <person name="Abouelleil A."/>
            <person name="Alvarado L."/>
            <person name="Chapman S.B."/>
            <person name="Gainer-Dewar J."/>
            <person name="Goldberg J."/>
            <person name="Griggs A."/>
            <person name="Gujja S."/>
            <person name="Hansen M."/>
            <person name="Howarth C."/>
            <person name="Imamovic A."/>
            <person name="Ireland A."/>
            <person name="Larimer J."/>
            <person name="McCowan C."/>
            <person name="Murphy C."/>
            <person name="Pearson M."/>
            <person name="Poon T.W."/>
            <person name="Priest M."/>
            <person name="Roberts A."/>
            <person name="Saif S."/>
            <person name="Shea T."/>
            <person name="Sykes S."/>
            <person name="Wortman J."/>
            <person name="Nusbaum C."/>
            <person name="Birren B."/>
        </authorList>
    </citation>
    <scope>NUCLEOTIDE SEQUENCE [LARGE SCALE GENOMIC DNA]</scope>
    <source>
        <strain evidence="2 3">P1569</strain>
    </source>
</reference>
<evidence type="ECO:0000313" key="2">
    <source>
        <dbReference type="EMBL" id="ETI51904.1"/>
    </source>
</evidence>
<dbReference type="HOGENOM" id="CLU_2727760_0_0_1"/>
<keyword evidence="3" id="KW-1185">Reference proteome</keyword>
<dbReference type="EMBL" id="ANIZ01000877">
    <property type="protein sequence ID" value="ETI51904.1"/>
    <property type="molecule type" value="Genomic_DNA"/>
</dbReference>
<sequence>MRVKAVLAPLVAVAPNERSEEGIAASTQMGANYARNQGREVLVNRNKRRRSEDKATGAGGRPRRAGLALSQE</sequence>
<dbReference type="AlphaFoldDB" id="V9FKD4"/>
<protein>
    <submittedName>
        <fullName evidence="2">Uncharacterized protein</fullName>
    </submittedName>
</protein>
<feature type="region of interest" description="Disordered" evidence="1">
    <location>
        <begin position="35"/>
        <end position="72"/>
    </location>
</feature>